<accession>A0A8D8TTN3</accession>
<proteinExistence type="predicted"/>
<dbReference type="EMBL" id="HBUF01308776">
    <property type="protein sequence ID" value="CAG6692759.1"/>
    <property type="molecule type" value="Transcribed_RNA"/>
</dbReference>
<name>A0A8D8TTN3_9HEMI</name>
<dbReference type="AlphaFoldDB" id="A0A8D8TTN3"/>
<organism evidence="1">
    <name type="scientific">Cacopsylla melanoneura</name>
    <dbReference type="NCBI Taxonomy" id="428564"/>
    <lineage>
        <taxon>Eukaryota</taxon>
        <taxon>Metazoa</taxon>
        <taxon>Ecdysozoa</taxon>
        <taxon>Arthropoda</taxon>
        <taxon>Hexapoda</taxon>
        <taxon>Insecta</taxon>
        <taxon>Pterygota</taxon>
        <taxon>Neoptera</taxon>
        <taxon>Paraneoptera</taxon>
        <taxon>Hemiptera</taxon>
        <taxon>Sternorrhyncha</taxon>
        <taxon>Psylloidea</taxon>
        <taxon>Psyllidae</taxon>
        <taxon>Psyllinae</taxon>
        <taxon>Cacopsylla</taxon>
    </lineage>
</organism>
<reference evidence="1" key="1">
    <citation type="submission" date="2021-05" db="EMBL/GenBank/DDBJ databases">
        <authorList>
            <person name="Alioto T."/>
            <person name="Alioto T."/>
            <person name="Gomez Garrido J."/>
        </authorList>
    </citation>
    <scope>NUCLEOTIDE SEQUENCE</scope>
</reference>
<protein>
    <submittedName>
        <fullName evidence="1">Uncharacterized protein</fullName>
    </submittedName>
</protein>
<evidence type="ECO:0000313" key="1">
    <source>
        <dbReference type="EMBL" id="CAG6692759.1"/>
    </source>
</evidence>
<sequence>MFGSLTIARSKSCSSAARMTSCCDCADVSQLACSIRIIWSLCGCFSFFLFQLSPDFGSIHRPCFPFGVHPCCNPDSEPLQYSPSGYGLPYCIGDISLLSLR</sequence>